<feature type="non-terminal residue" evidence="2">
    <location>
        <position position="141"/>
    </location>
</feature>
<dbReference type="PROSITE" id="PS51257">
    <property type="entry name" value="PROKAR_LIPOPROTEIN"/>
    <property type="match status" value="1"/>
</dbReference>
<evidence type="ECO:0000313" key="3">
    <source>
        <dbReference type="Proteomes" id="UP000020773"/>
    </source>
</evidence>
<reference evidence="2 3" key="1">
    <citation type="submission" date="2014-02" db="EMBL/GenBank/DDBJ databases">
        <authorList>
            <person name="Sears C."/>
            <person name="Carroll K."/>
            <person name="Sack B.R."/>
            <person name="Qadri F."/>
            <person name="Myers L.L."/>
            <person name="Chung G.-T."/>
            <person name="Escheverria P."/>
            <person name="Fraser C.M."/>
            <person name="Sadzewicz L."/>
            <person name="Shefchek K.A."/>
            <person name="Tallon L."/>
            <person name="Das S.P."/>
            <person name="Daugherty S."/>
            <person name="Mongodin E.F."/>
        </authorList>
    </citation>
    <scope>NUCLEOTIDE SEQUENCE [LARGE SCALE GENOMIC DNA]</scope>
    <source>
        <strain evidence="3">3998T(B)3</strain>
    </source>
</reference>
<feature type="region of interest" description="Disordered" evidence="1">
    <location>
        <begin position="24"/>
        <end position="63"/>
    </location>
</feature>
<evidence type="ECO:0000313" key="2">
    <source>
        <dbReference type="EMBL" id="EXY89176.1"/>
    </source>
</evidence>
<sequence>MKIYIFIILAAATSISLISCDSKQSDTRSASSSEVHRNDDGHDHRESDGDNHSEIENSGKGHEDEIIFTRQQAEAIGLEIYNVVPGSFAQVIRTSGQIQAAQGDEETIVATTNGVVSFPGQNIIEGATVGVGSTIVTISAK</sequence>
<organism evidence="2 3">
    <name type="scientific">Bacteroides fragilis str. 3998T(B)3</name>
    <dbReference type="NCBI Taxonomy" id="1339316"/>
    <lineage>
        <taxon>Bacteria</taxon>
        <taxon>Pseudomonadati</taxon>
        <taxon>Bacteroidota</taxon>
        <taxon>Bacteroidia</taxon>
        <taxon>Bacteroidales</taxon>
        <taxon>Bacteroidaceae</taxon>
        <taxon>Bacteroides</taxon>
    </lineage>
</organism>
<dbReference type="AlphaFoldDB" id="A0A015V1R0"/>
<name>A0A015V1R0_BACFG</name>
<accession>A0A015V1R0</accession>
<feature type="compositionally biased region" description="Basic and acidic residues" evidence="1">
    <location>
        <begin position="34"/>
        <end position="63"/>
    </location>
</feature>
<protein>
    <submittedName>
        <fullName evidence="2">Cation efflux system domain protein</fullName>
    </submittedName>
</protein>
<dbReference type="EMBL" id="JGDB01000258">
    <property type="protein sequence ID" value="EXY89176.1"/>
    <property type="molecule type" value="Genomic_DNA"/>
</dbReference>
<proteinExistence type="predicted"/>
<gene>
    <name evidence="2" type="ORF">M125_4209</name>
</gene>
<comment type="caution">
    <text evidence="2">The sequence shown here is derived from an EMBL/GenBank/DDBJ whole genome shotgun (WGS) entry which is preliminary data.</text>
</comment>
<evidence type="ECO:0000256" key="1">
    <source>
        <dbReference type="SAM" id="MobiDB-lite"/>
    </source>
</evidence>
<dbReference type="Proteomes" id="UP000020773">
    <property type="component" value="Unassembled WGS sequence"/>
</dbReference>